<gene>
    <name evidence="3" type="ORF">ACIKP9_01075</name>
</gene>
<accession>A0ABW8GIL4</accession>
<reference evidence="3 4" key="1">
    <citation type="submission" date="2024-11" db="EMBL/GenBank/DDBJ databases">
        <authorList>
            <person name="Kaparullina E.N."/>
            <person name="Delegan Y.A."/>
            <person name="Doronina N.V."/>
        </authorList>
    </citation>
    <scope>NUCLEOTIDE SEQUENCE [LARGE SCALE GENOMIC DNA]</scope>
    <source>
        <strain evidence="3 4">7sh_L</strain>
    </source>
</reference>
<protein>
    <submittedName>
        <fullName evidence="3">SMP-30/gluconolactonase/LRE family protein</fullName>
    </submittedName>
</protein>
<proteinExistence type="predicted"/>
<dbReference type="Proteomes" id="UP001617669">
    <property type="component" value="Unassembled WGS sequence"/>
</dbReference>
<evidence type="ECO:0000256" key="1">
    <source>
        <dbReference type="SAM" id="SignalP"/>
    </source>
</evidence>
<feature type="signal peptide" evidence="1">
    <location>
        <begin position="1"/>
        <end position="22"/>
    </location>
</feature>
<keyword evidence="4" id="KW-1185">Reference proteome</keyword>
<evidence type="ECO:0000313" key="4">
    <source>
        <dbReference type="Proteomes" id="UP001617669"/>
    </source>
</evidence>
<dbReference type="EMBL" id="JBIWXY010000001">
    <property type="protein sequence ID" value="MFJ5444813.1"/>
    <property type="molecule type" value="Genomic_DNA"/>
</dbReference>
<comment type="caution">
    <text evidence="3">The sequence shown here is derived from an EMBL/GenBank/DDBJ whole genome shotgun (WGS) entry which is preliminary data.</text>
</comment>
<organism evidence="3 4">
    <name type="scientific">Methylobacillus methanolivorans</name>
    <dbReference type="NCBI Taxonomy" id="1848927"/>
    <lineage>
        <taxon>Bacteria</taxon>
        <taxon>Pseudomonadati</taxon>
        <taxon>Pseudomonadota</taxon>
        <taxon>Betaproteobacteria</taxon>
        <taxon>Nitrosomonadales</taxon>
        <taxon>Methylophilaceae</taxon>
        <taxon>Methylobacillus</taxon>
    </lineage>
</organism>
<name>A0ABW8GIL4_9PROT</name>
<dbReference type="InterPro" id="IPR011042">
    <property type="entry name" value="6-blade_b-propeller_TolB-like"/>
</dbReference>
<dbReference type="RefSeq" id="WP_400878147.1">
    <property type="nucleotide sequence ID" value="NZ_JBIWXY010000001.1"/>
</dbReference>
<dbReference type="Pfam" id="PF08450">
    <property type="entry name" value="SGL"/>
    <property type="match status" value="1"/>
</dbReference>
<feature type="domain" description="SMP-30/Gluconolactonase/LRE-like region" evidence="2">
    <location>
        <begin position="88"/>
        <end position="249"/>
    </location>
</feature>
<dbReference type="Gene3D" id="2.120.10.30">
    <property type="entry name" value="TolB, C-terminal domain"/>
    <property type="match status" value="1"/>
</dbReference>
<dbReference type="SUPFAM" id="SSF63829">
    <property type="entry name" value="Calcium-dependent phosphotriesterase"/>
    <property type="match status" value="1"/>
</dbReference>
<keyword evidence="1" id="KW-0732">Signal</keyword>
<evidence type="ECO:0000313" key="3">
    <source>
        <dbReference type="EMBL" id="MFJ5444813.1"/>
    </source>
</evidence>
<feature type="chain" id="PRO_5046283993" evidence="1">
    <location>
        <begin position="23"/>
        <end position="289"/>
    </location>
</feature>
<sequence>MVKTVIAALFGGSLMLSGVASGHELKVLQGFKNPESVVADKAGRVYVSEIGEFEKDGDGQITVIEPDGKRRVFAKGMNDPKGLAFVGQDLYVTDKNRILRVGVDGQWTVLVDQSAFPVPPAFLNDLEPDFDGKYLYVSDSGDIANQGGTSGAIYRVILSTVKVETIINHQQDARIKAPNGLWMDDTGEVLIYVDFASGVLYKLDLLNRHLIELAKGFGGGDGLALGADKKLYISDYINGKVFSLSIDDEVKLEKQGFQSAADIGVTADGKVLLIPDMKAGTVTWLELHE</sequence>
<evidence type="ECO:0000259" key="2">
    <source>
        <dbReference type="Pfam" id="PF08450"/>
    </source>
</evidence>
<dbReference type="InterPro" id="IPR013658">
    <property type="entry name" value="SGL"/>
</dbReference>